<dbReference type="AlphaFoldDB" id="A0A7E4W684"/>
<protein>
    <submittedName>
        <fullName evidence="3">BLOC-1-related complex subunit 7</fullName>
    </submittedName>
</protein>
<reference evidence="2" key="1">
    <citation type="journal article" date="2013" name="Genetics">
        <title>The draft genome and transcriptome of Panagrellus redivivus are shaped by the harsh demands of a free-living lifestyle.</title>
        <authorList>
            <person name="Srinivasan J."/>
            <person name="Dillman A.R."/>
            <person name="Macchietto M.G."/>
            <person name="Heikkinen L."/>
            <person name="Lakso M."/>
            <person name="Fracchia K.M."/>
            <person name="Antoshechkin I."/>
            <person name="Mortazavi A."/>
            <person name="Wong G."/>
            <person name="Sternberg P.W."/>
        </authorList>
    </citation>
    <scope>NUCLEOTIDE SEQUENCE [LARGE SCALE GENOMIC DNA]</scope>
    <source>
        <strain evidence="2">MT8872</strain>
    </source>
</reference>
<keyword evidence="2" id="KW-1185">Reference proteome</keyword>
<accession>A0A7E4W684</accession>
<sequence length="76" mass="8570">MVNKVASYQKTLSTAKKCLSAYEATCAKVVQLIEFKKKLQNQVEEIDAKRVALKQAKNQAEEKKLKAAKHRHSISP</sequence>
<reference evidence="3" key="2">
    <citation type="submission" date="2020-10" db="UniProtKB">
        <authorList>
            <consortium name="WormBaseParasite"/>
        </authorList>
    </citation>
    <scope>IDENTIFICATION</scope>
</reference>
<evidence type="ECO:0000256" key="1">
    <source>
        <dbReference type="SAM" id="Coils"/>
    </source>
</evidence>
<proteinExistence type="predicted"/>
<dbReference type="WBParaSite" id="Pan_g8075.t1">
    <property type="protein sequence ID" value="Pan_g8075.t1"/>
    <property type="gene ID" value="Pan_g8075"/>
</dbReference>
<evidence type="ECO:0000313" key="3">
    <source>
        <dbReference type="WBParaSite" id="Pan_g8075.t1"/>
    </source>
</evidence>
<keyword evidence="1" id="KW-0175">Coiled coil</keyword>
<feature type="coiled-coil region" evidence="1">
    <location>
        <begin position="36"/>
        <end position="73"/>
    </location>
</feature>
<dbReference type="Proteomes" id="UP000492821">
    <property type="component" value="Unassembled WGS sequence"/>
</dbReference>
<evidence type="ECO:0000313" key="2">
    <source>
        <dbReference type="Proteomes" id="UP000492821"/>
    </source>
</evidence>
<name>A0A7E4W684_PANRE</name>
<organism evidence="2 3">
    <name type="scientific">Panagrellus redivivus</name>
    <name type="common">Microworm</name>
    <dbReference type="NCBI Taxonomy" id="6233"/>
    <lineage>
        <taxon>Eukaryota</taxon>
        <taxon>Metazoa</taxon>
        <taxon>Ecdysozoa</taxon>
        <taxon>Nematoda</taxon>
        <taxon>Chromadorea</taxon>
        <taxon>Rhabditida</taxon>
        <taxon>Tylenchina</taxon>
        <taxon>Panagrolaimomorpha</taxon>
        <taxon>Panagrolaimoidea</taxon>
        <taxon>Panagrolaimidae</taxon>
        <taxon>Panagrellus</taxon>
    </lineage>
</organism>